<dbReference type="Pfam" id="PF02575">
    <property type="entry name" value="YbaB_DNA_bd"/>
    <property type="match status" value="1"/>
</dbReference>
<evidence type="ECO:0000256" key="1">
    <source>
        <dbReference type="SAM" id="Coils"/>
    </source>
</evidence>
<dbReference type="NCBIfam" id="TIGR00103">
    <property type="entry name" value="DNA_YbaB_EbfC"/>
    <property type="match status" value="1"/>
</dbReference>
<name>A0A809R7A3_9BACT</name>
<reference evidence="2" key="1">
    <citation type="journal article" name="DNA Res.">
        <title>The physiological potential of anammox bacteria as revealed by their core genome structure.</title>
        <authorList>
            <person name="Okubo T."/>
            <person name="Toyoda A."/>
            <person name="Fukuhara K."/>
            <person name="Uchiyama I."/>
            <person name="Harigaya Y."/>
            <person name="Kuroiwa M."/>
            <person name="Suzuki T."/>
            <person name="Murakami Y."/>
            <person name="Suwa Y."/>
            <person name="Takami H."/>
        </authorList>
    </citation>
    <scope>NUCLEOTIDE SEQUENCE</scope>
    <source>
        <strain evidence="2">317325-2</strain>
    </source>
</reference>
<keyword evidence="1" id="KW-0175">Coiled coil</keyword>
<dbReference type="AlphaFoldDB" id="A0A809R7A3"/>
<evidence type="ECO:0000313" key="3">
    <source>
        <dbReference type="Proteomes" id="UP000662873"/>
    </source>
</evidence>
<dbReference type="GO" id="GO:0003677">
    <property type="term" value="F:DNA binding"/>
    <property type="evidence" value="ECO:0007669"/>
    <property type="project" value="UniProtKB-KW"/>
</dbReference>
<dbReference type="Proteomes" id="UP000662873">
    <property type="component" value="Chromosome"/>
</dbReference>
<dbReference type="PIRSF" id="PIRSF004555">
    <property type="entry name" value="UCP004555"/>
    <property type="match status" value="1"/>
</dbReference>
<keyword evidence="2" id="KW-0238">DNA-binding</keyword>
<protein>
    <submittedName>
        <fullName evidence="2">DNA-binding protein, YbaB/EbfC family</fullName>
    </submittedName>
</protein>
<dbReference type="KEGG" id="npy:NPRO_01630"/>
<proteinExistence type="predicted"/>
<dbReference type="EMBL" id="AP021858">
    <property type="protein sequence ID" value="BBO22568.1"/>
    <property type="molecule type" value="Genomic_DNA"/>
</dbReference>
<dbReference type="InterPro" id="IPR036894">
    <property type="entry name" value="YbaB-like_sf"/>
</dbReference>
<dbReference type="SUPFAM" id="SSF82607">
    <property type="entry name" value="YbaB-like"/>
    <property type="match status" value="1"/>
</dbReference>
<sequence length="112" mass="12240">MKLPKQFGGQGFAGAMREAQQAMARAQNLEQELENERIEVDKGPVKGLFRGTGVIEKITIDPSVVDPDDIEALEDLIVSVVRDGHEKAVELRAAKVKEIMPNIPGLDKLSGF</sequence>
<dbReference type="InterPro" id="IPR004401">
    <property type="entry name" value="YbaB/EbfC"/>
</dbReference>
<accession>A0A809R7A3</accession>
<evidence type="ECO:0000313" key="2">
    <source>
        <dbReference type="EMBL" id="BBO22568.1"/>
    </source>
</evidence>
<dbReference type="Gene3D" id="3.30.1310.10">
    <property type="entry name" value="Nucleoid-associated protein YbaB-like domain"/>
    <property type="match status" value="1"/>
</dbReference>
<feature type="coiled-coil region" evidence="1">
    <location>
        <begin position="12"/>
        <end position="39"/>
    </location>
</feature>
<gene>
    <name evidence="2" type="ORF">NPRO_01630</name>
</gene>
<organism evidence="2 3">
    <name type="scientific">Candidatus Nitrosymbiomonas proteolyticus</name>
    <dbReference type="NCBI Taxonomy" id="2608984"/>
    <lineage>
        <taxon>Bacteria</taxon>
        <taxon>Bacillati</taxon>
        <taxon>Armatimonadota</taxon>
        <taxon>Armatimonadota incertae sedis</taxon>
        <taxon>Candidatus Nitrosymbiomonas</taxon>
    </lineage>
</organism>